<reference evidence="8 11" key="1">
    <citation type="submission" date="2014-07" db="EMBL/GenBank/DDBJ databases">
        <title>Porphyromonadaceae bacterium OUH 308042 = ATCC BAA-2681 = DSM 28342 draft genome.</title>
        <authorList>
            <person name="Sydenham T.V."/>
            <person name="Hasman H."/>
            <person name="Justensen U.S."/>
        </authorList>
    </citation>
    <scope>NUCLEOTIDE SEQUENCE [LARGE SCALE GENOMIC DNA]</scope>
    <source>
        <strain evidence="8 11">OUH 308042</strain>
    </source>
</reference>
<organism evidence="8 11">
    <name type="scientific">Sanguibacteroides justesenii</name>
    <dbReference type="NCBI Taxonomy" id="1547597"/>
    <lineage>
        <taxon>Bacteria</taxon>
        <taxon>Pseudomonadati</taxon>
        <taxon>Bacteroidota</taxon>
        <taxon>Bacteroidia</taxon>
        <taxon>Bacteroidales</taxon>
        <taxon>Porphyromonadaceae</taxon>
        <taxon>Sanguibacteroides</taxon>
    </lineage>
</organism>
<comment type="cofactor">
    <cofactor evidence="7">
        <name>Zn(2+)</name>
        <dbReference type="ChEBI" id="CHEBI:29105"/>
    </cofactor>
    <text evidence="7">Binds 1 zinc ion.</text>
</comment>
<reference evidence="9 10" key="2">
    <citation type="submission" date="2014-07" db="EMBL/GenBank/DDBJ databases">
        <title>Porphyromonadaceae bacterium OUH 334697 = ATCC BAA-2682 = DSM 28341 draft genome.</title>
        <authorList>
            <person name="Sydenham T.V."/>
            <person name="Hasman H."/>
            <person name="Justesen U.S."/>
        </authorList>
    </citation>
    <scope>NUCLEOTIDE SEQUENCE [LARGE SCALE GENOMIC DNA]</scope>
    <source>
        <strain evidence="9 10">OUH 334697</strain>
    </source>
</reference>
<evidence type="ECO:0000313" key="10">
    <source>
        <dbReference type="Proteomes" id="UP000031937"/>
    </source>
</evidence>
<evidence type="ECO:0000256" key="1">
    <source>
        <dbReference type="ARBA" id="ARBA00010875"/>
    </source>
</evidence>
<dbReference type="EC" id="3.1.-.-" evidence="7"/>
<dbReference type="InterPro" id="IPR002036">
    <property type="entry name" value="YbeY"/>
</dbReference>
<dbReference type="GO" id="GO:0004521">
    <property type="term" value="F:RNA endonuclease activity"/>
    <property type="evidence" value="ECO:0007669"/>
    <property type="project" value="UniProtKB-UniRule"/>
</dbReference>
<evidence type="ECO:0000313" key="8">
    <source>
        <dbReference type="EMBL" id="KIO44509.1"/>
    </source>
</evidence>
<dbReference type="NCBIfam" id="TIGR00043">
    <property type="entry name" value="rRNA maturation RNase YbeY"/>
    <property type="match status" value="1"/>
</dbReference>
<sequence>MSEIFFFNEGCELPFFLLPEKIRKWLDLVASDYSCRIGTISFVFCDDSYILDVNRKYLNHDYYTDVITFDYRENDILSGDVFISLDTVQSNALEFSTTFENELNRVMVHSVLHLIGFKDKTDEDAKLMRKNEDHCLGLLKTL</sequence>
<feature type="binding site" evidence="7">
    <location>
        <position position="109"/>
    </location>
    <ligand>
        <name>Zn(2+)</name>
        <dbReference type="ChEBI" id="CHEBI:29105"/>
        <note>catalytic</note>
    </ligand>
</feature>
<feature type="binding site" evidence="7">
    <location>
        <position position="119"/>
    </location>
    <ligand>
        <name>Zn(2+)</name>
        <dbReference type="ChEBI" id="CHEBI:29105"/>
        <note>catalytic</note>
    </ligand>
</feature>
<keyword evidence="6 7" id="KW-0862">Zinc</keyword>
<dbReference type="PANTHER" id="PTHR46986">
    <property type="entry name" value="ENDORIBONUCLEASE YBEY, CHLOROPLASTIC"/>
    <property type="match status" value="1"/>
</dbReference>
<dbReference type="SUPFAM" id="SSF55486">
    <property type="entry name" value="Metalloproteases ('zincins'), catalytic domain"/>
    <property type="match status" value="1"/>
</dbReference>
<comment type="function">
    <text evidence="7">Single strand-specific metallo-endoribonuclease involved in late-stage 70S ribosome quality control and in maturation of the 3' terminus of the 16S rRNA.</text>
</comment>
<dbReference type="GO" id="GO:0006364">
    <property type="term" value="P:rRNA processing"/>
    <property type="evidence" value="ECO:0007669"/>
    <property type="project" value="UniProtKB-UniRule"/>
</dbReference>
<keyword evidence="3 7" id="KW-0479">Metal-binding</keyword>
<gene>
    <name evidence="7" type="primary">ybeY</name>
    <name evidence="8" type="ORF">BA92_09965</name>
    <name evidence="9" type="ORF">IE90_07360</name>
</gene>
<dbReference type="Pfam" id="PF02130">
    <property type="entry name" value="YbeY"/>
    <property type="match status" value="1"/>
</dbReference>
<evidence type="ECO:0000256" key="7">
    <source>
        <dbReference type="HAMAP-Rule" id="MF_00009"/>
    </source>
</evidence>
<dbReference type="Proteomes" id="UP000031937">
    <property type="component" value="Unassembled WGS sequence"/>
</dbReference>
<evidence type="ECO:0000256" key="6">
    <source>
        <dbReference type="ARBA" id="ARBA00022833"/>
    </source>
</evidence>
<dbReference type="HAMAP" id="MF_00009">
    <property type="entry name" value="Endoribonucl_YbeY"/>
    <property type="match status" value="1"/>
</dbReference>
<dbReference type="InterPro" id="IPR020549">
    <property type="entry name" value="YbeY_CS"/>
</dbReference>
<evidence type="ECO:0000256" key="5">
    <source>
        <dbReference type="ARBA" id="ARBA00022801"/>
    </source>
</evidence>
<dbReference type="PROSITE" id="PS01306">
    <property type="entry name" value="UPF0054"/>
    <property type="match status" value="1"/>
</dbReference>
<dbReference type="InterPro" id="IPR023091">
    <property type="entry name" value="MetalPrtase_cat_dom_sf_prd"/>
</dbReference>
<dbReference type="PANTHER" id="PTHR46986:SF1">
    <property type="entry name" value="ENDORIBONUCLEASE YBEY, CHLOROPLASTIC"/>
    <property type="match status" value="1"/>
</dbReference>
<keyword evidence="7" id="KW-0963">Cytoplasm</keyword>
<feature type="binding site" evidence="7">
    <location>
        <position position="113"/>
    </location>
    <ligand>
        <name>Zn(2+)</name>
        <dbReference type="ChEBI" id="CHEBI:29105"/>
        <note>catalytic</note>
    </ligand>
</feature>
<dbReference type="AlphaFoldDB" id="A0A0C3RGC8"/>
<comment type="caution">
    <text evidence="8">The sequence shown here is derived from an EMBL/GenBank/DDBJ whole genome shotgun (WGS) entry which is preliminary data.</text>
</comment>
<keyword evidence="7" id="KW-0690">Ribosome biogenesis</keyword>
<keyword evidence="2 7" id="KW-0540">Nuclease</keyword>
<keyword evidence="11" id="KW-1185">Reference proteome</keyword>
<keyword evidence="4 7" id="KW-0255">Endonuclease</keyword>
<dbReference type="OrthoDB" id="9811984at2"/>
<name>A0A0C3RGC8_9PORP</name>
<protein>
    <recommendedName>
        <fullName evidence="7">Endoribonuclease YbeY</fullName>
        <ecNumber evidence="7">3.1.-.-</ecNumber>
    </recommendedName>
</protein>
<evidence type="ECO:0000256" key="3">
    <source>
        <dbReference type="ARBA" id="ARBA00022723"/>
    </source>
</evidence>
<dbReference type="Proteomes" id="UP000031980">
    <property type="component" value="Unassembled WGS sequence"/>
</dbReference>
<comment type="subcellular location">
    <subcellularLocation>
        <location evidence="7">Cytoplasm</location>
    </subcellularLocation>
</comment>
<dbReference type="Gene3D" id="3.40.390.30">
    <property type="entry name" value="Metalloproteases ('zincins'), catalytic domain"/>
    <property type="match status" value="1"/>
</dbReference>
<dbReference type="GO" id="GO:0008270">
    <property type="term" value="F:zinc ion binding"/>
    <property type="evidence" value="ECO:0007669"/>
    <property type="project" value="UniProtKB-UniRule"/>
</dbReference>
<evidence type="ECO:0000313" key="9">
    <source>
        <dbReference type="EMBL" id="KIO45234.1"/>
    </source>
</evidence>
<proteinExistence type="inferred from homology"/>
<evidence type="ECO:0000256" key="2">
    <source>
        <dbReference type="ARBA" id="ARBA00022722"/>
    </source>
</evidence>
<dbReference type="GO" id="GO:0004222">
    <property type="term" value="F:metalloendopeptidase activity"/>
    <property type="evidence" value="ECO:0007669"/>
    <property type="project" value="InterPro"/>
</dbReference>
<evidence type="ECO:0000313" key="11">
    <source>
        <dbReference type="Proteomes" id="UP000031980"/>
    </source>
</evidence>
<keyword evidence="5 7" id="KW-0378">Hydrolase</keyword>
<keyword evidence="7" id="KW-0698">rRNA processing</keyword>
<dbReference type="GO" id="GO:0005737">
    <property type="term" value="C:cytoplasm"/>
    <property type="evidence" value="ECO:0007669"/>
    <property type="project" value="UniProtKB-SubCell"/>
</dbReference>
<dbReference type="RefSeq" id="WP_041503193.1">
    <property type="nucleotide sequence ID" value="NZ_JPIT01000018.1"/>
</dbReference>
<dbReference type="EMBL" id="JPIU01000039">
    <property type="protein sequence ID" value="KIO44509.1"/>
    <property type="molecule type" value="Genomic_DNA"/>
</dbReference>
<dbReference type="EMBL" id="JPIT01000018">
    <property type="protein sequence ID" value="KIO45234.1"/>
    <property type="molecule type" value="Genomic_DNA"/>
</dbReference>
<evidence type="ECO:0000256" key="4">
    <source>
        <dbReference type="ARBA" id="ARBA00022759"/>
    </source>
</evidence>
<comment type="similarity">
    <text evidence="1 7">Belongs to the endoribonuclease YbeY family.</text>
</comment>
<accession>A0A0C3RGC8</accession>